<sequence>MSQSAALIRVAKHTLDGTAIYPHNGQNTIYYQPFDLSSTSLNPTSTTKYLAYTIQRPHEHLVPPASHHMQITRSMKRLLSNDLSTSPPTKAFLEFDSIEHAQAMTDYFSSIPILLNGRQIFVQFSNHQELKTDPNNANNQQAQAALQSATTLQEIGRTGGQNCVLRVVVNNMLYPVNVDTFHQIFSKFGVVLKIITFTKNDKFQGLLQMKDATTAQSAKLNLNGQNIYNGCCTLQIDFSKLHALNVKYNNDKSRDYTNPTLPSSENTNEPISIGARYLTGIPNVYGSPLMAFTGAPLTTLSAMNNGAIHFPTSTAAMLNASQLAQQYSAAIACSMSNGNNPAATLLQATNTAQPQLSLSSLQQHAHQHGSTASPYIFLSAPTSSDEVCGNGGGTSVPTGKAATLSSPSALYFYNNNSTPTIQERLLDLQTDRLNIPLTGIKIKLYCDKYTILDYYISRQNESEFHSNKCVKIISNSSKQYSSELTTMMTTTTTTNSSMIIYKKIKNRVTITNIFLFITGLIIFLLCILFIFLNLFVRYDKWKNHHDFNQRSSIVLSTFSVDSFDTLKDDNSYFERKKPRQLLTKSSRSGSYSIFNDAEVTDIH</sequence>
<gene>
    <name evidence="6" type="ORF">SMN809_LOCUS6088</name>
</gene>
<evidence type="ECO:0000259" key="5">
    <source>
        <dbReference type="PROSITE" id="PS50102"/>
    </source>
</evidence>
<dbReference type="PANTHER" id="PTHR15592">
    <property type="entry name" value="MATRIN 3/NUCLEAR PROTEIN 220-RELATED"/>
    <property type="match status" value="1"/>
</dbReference>
<evidence type="ECO:0000256" key="4">
    <source>
        <dbReference type="SAM" id="Phobius"/>
    </source>
</evidence>
<dbReference type="GO" id="GO:0003723">
    <property type="term" value="F:RNA binding"/>
    <property type="evidence" value="ECO:0007669"/>
    <property type="project" value="UniProtKB-UniRule"/>
</dbReference>
<dbReference type="PROSITE" id="PS50102">
    <property type="entry name" value="RRM"/>
    <property type="match status" value="1"/>
</dbReference>
<dbReference type="SUPFAM" id="SSF54928">
    <property type="entry name" value="RNA-binding domain, RBD"/>
    <property type="match status" value="2"/>
</dbReference>
<evidence type="ECO:0000313" key="7">
    <source>
        <dbReference type="Proteomes" id="UP000676336"/>
    </source>
</evidence>
<dbReference type="Proteomes" id="UP000676336">
    <property type="component" value="Unassembled WGS sequence"/>
</dbReference>
<evidence type="ECO:0000256" key="2">
    <source>
        <dbReference type="ARBA" id="ARBA00022884"/>
    </source>
</evidence>
<dbReference type="InterPro" id="IPR012677">
    <property type="entry name" value="Nucleotide-bd_a/b_plait_sf"/>
</dbReference>
<comment type="caution">
    <text evidence="6">The sequence shown here is derived from an EMBL/GenBank/DDBJ whole genome shotgun (WGS) entry which is preliminary data.</text>
</comment>
<proteinExistence type="predicted"/>
<dbReference type="InterPro" id="IPR000504">
    <property type="entry name" value="RRM_dom"/>
</dbReference>
<evidence type="ECO:0000313" key="6">
    <source>
        <dbReference type="EMBL" id="CAF3890363.1"/>
    </source>
</evidence>
<dbReference type="AlphaFoldDB" id="A0A8S2L737"/>
<keyword evidence="4" id="KW-0812">Transmembrane</keyword>
<feature type="domain" description="RRM" evidence="5">
    <location>
        <begin position="165"/>
        <end position="241"/>
    </location>
</feature>
<feature type="transmembrane region" description="Helical" evidence="4">
    <location>
        <begin position="513"/>
        <end position="536"/>
    </location>
</feature>
<keyword evidence="4" id="KW-1133">Transmembrane helix</keyword>
<organism evidence="6 7">
    <name type="scientific">Rotaria magnacalcarata</name>
    <dbReference type="NCBI Taxonomy" id="392030"/>
    <lineage>
        <taxon>Eukaryota</taxon>
        <taxon>Metazoa</taxon>
        <taxon>Spiralia</taxon>
        <taxon>Gnathifera</taxon>
        <taxon>Rotifera</taxon>
        <taxon>Eurotatoria</taxon>
        <taxon>Bdelloidea</taxon>
        <taxon>Philodinida</taxon>
        <taxon>Philodinidae</taxon>
        <taxon>Rotaria</taxon>
    </lineage>
</organism>
<keyword evidence="1" id="KW-0677">Repeat</keyword>
<evidence type="ECO:0000256" key="3">
    <source>
        <dbReference type="PROSITE-ProRule" id="PRU00176"/>
    </source>
</evidence>
<accession>A0A8S2L737</accession>
<keyword evidence="4" id="KW-0472">Membrane</keyword>
<dbReference type="SMART" id="SM00360">
    <property type="entry name" value="RRM"/>
    <property type="match status" value="1"/>
</dbReference>
<dbReference type="Gene3D" id="3.30.70.330">
    <property type="match status" value="2"/>
</dbReference>
<protein>
    <recommendedName>
        <fullName evidence="5">RRM domain-containing protein</fullName>
    </recommendedName>
</protein>
<dbReference type="InterPro" id="IPR035979">
    <property type="entry name" value="RBD_domain_sf"/>
</dbReference>
<dbReference type="EMBL" id="CAJOBI010001606">
    <property type="protein sequence ID" value="CAF3890363.1"/>
    <property type="molecule type" value="Genomic_DNA"/>
</dbReference>
<keyword evidence="2 3" id="KW-0694">RNA-binding</keyword>
<dbReference type="InterPro" id="IPR021790">
    <property type="entry name" value="PTBP1-like_RRM2"/>
</dbReference>
<evidence type="ECO:0000256" key="1">
    <source>
        <dbReference type="ARBA" id="ARBA00022737"/>
    </source>
</evidence>
<reference evidence="6" key="1">
    <citation type="submission" date="2021-02" db="EMBL/GenBank/DDBJ databases">
        <authorList>
            <person name="Nowell W R."/>
        </authorList>
    </citation>
    <scope>NUCLEOTIDE SEQUENCE</scope>
</reference>
<dbReference type="Pfam" id="PF11835">
    <property type="entry name" value="RRM_8"/>
    <property type="match status" value="1"/>
</dbReference>
<name>A0A8S2L737_9BILA</name>